<accession>A0ABT6G182</accession>
<protein>
    <recommendedName>
        <fullName evidence="5">Outer membrane protein beta-barrel domain-containing protein</fullName>
    </recommendedName>
</protein>
<keyword evidence="1" id="KW-0175">Coiled coil</keyword>
<proteinExistence type="predicted"/>
<evidence type="ECO:0000313" key="4">
    <source>
        <dbReference type="Proteomes" id="UP001529085"/>
    </source>
</evidence>
<evidence type="ECO:0000256" key="2">
    <source>
        <dbReference type="SAM" id="SignalP"/>
    </source>
</evidence>
<keyword evidence="2" id="KW-0732">Signal</keyword>
<evidence type="ECO:0000256" key="1">
    <source>
        <dbReference type="SAM" id="Coils"/>
    </source>
</evidence>
<keyword evidence="4" id="KW-1185">Reference proteome</keyword>
<feature type="chain" id="PRO_5046822842" description="Outer membrane protein beta-barrel domain-containing protein" evidence="2">
    <location>
        <begin position="24"/>
        <end position="366"/>
    </location>
</feature>
<dbReference type="RefSeq" id="WP_278005253.1">
    <property type="nucleotide sequence ID" value="NZ_JARSBN010000004.1"/>
</dbReference>
<dbReference type="EMBL" id="JARSBN010000004">
    <property type="protein sequence ID" value="MDG4715796.1"/>
    <property type="molecule type" value="Genomic_DNA"/>
</dbReference>
<sequence length="366" mass="41839">MNTITRLVVYAILAITFTTATNAQEKEKDSTSGELNTIKIESLKKLRVSIEEQERDFLKSEIEAINRRLDNKEITAEKAEELKKEVAKKRALNIENRIAIIDNKISLLERNNNGYNANEGSGDGFVFRIGGDDESNETFIYFGDKAKNKPRQYDRRTKSYLVYAAGLNNILIEGQSLSDSPYKIGGSGFAELGYIWKTRIFEDTNFWRFSYGLSFQWNKLDIKDNNYLVNTDGDISLQEFTSDLDKAMFRSTNLVVPLHLEFGPSKKIEKDTYFRYSTFRKFKIGIGGYAGLNIGNMQKLKYKEDGSRIKNKQRGGYEVNEFVYGLSGYIGIGNMSLYAKYDISPLFKNQAVDQNNISLGLRFDMD</sequence>
<dbReference type="Proteomes" id="UP001529085">
    <property type="component" value="Unassembled WGS sequence"/>
</dbReference>
<evidence type="ECO:0000313" key="3">
    <source>
        <dbReference type="EMBL" id="MDG4715796.1"/>
    </source>
</evidence>
<organism evidence="3 4">
    <name type="scientific">Winogradskyella marincola</name>
    <dbReference type="NCBI Taxonomy" id="3037795"/>
    <lineage>
        <taxon>Bacteria</taxon>
        <taxon>Pseudomonadati</taxon>
        <taxon>Bacteroidota</taxon>
        <taxon>Flavobacteriia</taxon>
        <taxon>Flavobacteriales</taxon>
        <taxon>Flavobacteriaceae</taxon>
        <taxon>Winogradskyella</taxon>
    </lineage>
</organism>
<evidence type="ECO:0008006" key="5">
    <source>
        <dbReference type="Google" id="ProtNLM"/>
    </source>
</evidence>
<comment type="caution">
    <text evidence="3">The sequence shown here is derived from an EMBL/GenBank/DDBJ whole genome shotgun (WGS) entry which is preliminary data.</text>
</comment>
<name>A0ABT6G182_9FLAO</name>
<gene>
    <name evidence="3" type="ORF">P7122_07930</name>
</gene>
<feature type="coiled-coil region" evidence="1">
    <location>
        <begin position="43"/>
        <end position="92"/>
    </location>
</feature>
<feature type="signal peptide" evidence="2">
    <location>
        <begin position="1"/>
        <end position="23"/>
    </location>
</feature>
<reference evidence="3 4" key="1">
    <citation type="submission" date="2023-03" db="EMBL/GenBank/DDBJ databases">
        <title>Strain YYF002 represents a novel species in the genus Winogradskyella isolated from seawater.</title>
        <authorList>
            <person name="Fu Z.-Y."/>
        </authorList>
    </citation>
    <scope>NUCLEOTIDE SEQUENCE [LARGE SCALE GENOMIC DNA]</scope>
    <source>
        <strain evidence="3 4">YYF002</strain>
    </source>
</reference>